<protein>
    <submittedName>
        <fullName evidence="2">DUF1883 domain-containing protein</fullName>
    </submittedName>
</protein>
<feature type="domain" description="DUF1883" evidence="1">
    <location>
        <begin position="3"/>
        <end position="70"/>
    </location>
</feature>
<evidence type="ECO:0000259" key="1">
    <source>
        <dbReference type="Pfam" id="PF08980"/>
    </source>
</evidence>
<dbReference type="EMBL" id="SITJ01000062">
    <property type="protein sequence ID" value="TBL68304.1"/>
    <property type="molecule type" value="Genomic_DNA"/>
</dbReference>
<reference evidence="2 3" key="1">
    <citation type="submission" date="2019-02" db="EMBL/GenBank/DDBJ databases">
        <title>Comparative genomic analysis of the Hafnia genus genomes.</title>
        <authorList>
            <person name="Zhiqiu Y."/>
            <person name="Chao Y."/>
            <person name="Yuhui D."/>
            <person name="Di H."/>
            <person name="Bin L."/>
        </authorList>
    </citation>
    <scope>NUCLEOTIDE SEQUENCE [LARGE SCALE GENOMIC DNA]</scope>
    <source>
        <strain evidence="2 3">PCM_1210</strain>
    </source>
</reference>
<organism evidence="2 3">
    <name type="scientific">Hafnia alvei</name>
    <dbReference type="NCBI Taxonomy" id="569"/>
    <lineage>
        <taxon>Bacteria</taxon>
        <taxon>Pseudomonadati</taxon>
        <taxon>Pseudomonadota</taxon>
        <taxon>Gammaproteobacteria</taxon>
        <taxon>Enterobacterales</taxon>
        <taxon>Hafniaceae</taxon>
        <taxon>Hafnia</taxon>
    </lineage>
</organism>
<sequence length="92" mass="10580">MCHSRQYLKAGCSFKITCSQPIVVLVMSDTNLLSYNSGRGANYYGGFFTHFPAILEVPCDGHWNVLLETREFPMRKFQYSIDIIHEKEVSEI</sequence>
<dbReference type="Proteomes" id="UP000291600">
    <property type="component" value="Unassembled WGS sequence"/>
</dbReference>
<dbReference type="Pfam" id="PF08980">
    <property type="entry name" value="DUF1883"/>
    <property type="match status" value="1"/>
</dbReference>
<name>A0ABD7Q512_HAFAL</name>
<dbReference type="Gene3D" id="4.10.1210.10">
    <property type="entry name" value="Atu1913-like"/>
    <property type="match status" value="1"/>
</dbReference>
<comment type="caution">
    <text evidence="2">The sequence shown here is derived from an EMBL/GenBank/DDBJ whole genome shotgun (WGS) entry which is preliminary data.</text>
</comment>
<dbReference type="AlphaFoldDB" id="A0ABD7Q512"/>
<evidence type="ECO:0000313" key="3">
    <source>
        <dbReference type="Proteomes" id="UP000291600"/>
    </source>
</evidence>
<dbReference type="InterPro" id="IPR015073">
    <property type="entry name" value="DUF1883"/>
</dbReference>
<proteinExistence type="predicted"/>
<dbReference type="SUPFAM" id="SSF141099">
    <property type="entry name" value="Atu1913-like"/>
    <property type="match status" value="1"/>
</dbReference>
<accession>A0ABD7Q512</accession>
<gene>
    <name evidence="2" type="ORF">EYY96_08135</name>
</gene>
<dbReference type="RefSeq" id="WP_130970736.1">
    <property type="nucleotide sequence ID" value="NZ_SITJ01000062.1"/>
</dbReference>
<evidence type="ECO:0000313" key="2">
    <source>
        <dbReference type="EMBL" id="TBL68304.1"/>
    </source>
</evidence>
<dbReference type="InterPro" id="IPR036488">
    <property type="entry name" value="DUF1883-like_sf"/>
</dbReference>